<keyword evidence="1" id="KW-1133">Transmembrane helix</keyword>
<protein>
    <submittedName>
        <fullName evidence="2">Uncharacterized protein</fullName>
    </submittedName>
</protein>
<evidence type="ECO:0000313" key="2">
    <source>
        <dbReference type="EMBL" id="SVB91127.1"/>
    </source>
</evidence>
<dbReference type="AlphaFoldDB" id="A0A382HW26"/>
<keyword evidence="1" id="KW-0472">Membrane</keyword>
<reference evidence="2" key="1">
    <citation type="submission" date="2018-05" db="EMBL/GenBank/DDBJ databases">
        <authorList>
            <person name="Lanie J.A."/>
            <person name="Ng W.-L."/>
            <person name="Kazmierczak K.M."/>
            <person name="Andrzejewski T.M."/>
            <person name="Davidsen T.M."/>
            <person name="Wayne K.J."/>
            <person name="Tettelin H."/>
            <person name="Glass J.I."/>
            <person name="Rusch D."/>
            <person name="Podicherti R."/>
            <person name="Tsui H.-C.T."/>
            <person name="Winkler M.E."/>
        </authorList>
    </citation>
    <scope>NUCLEOTIDE SEQUENCE</scope>
</reference>
<proteinExistence type="predicted"/>
<feature type="transmembrane region" description="Helical" evidence="1">
    <location>
        <begin position="113"/>
        <end position="134"/>
    </location>
</feature>
<organism evidence="2">
    <name type="scientific">marine metagenome</name>
    <dbReference type="NCBI Taxonomy" id="408172"/>
    <lineage>
        <taxon>unclassified sequences</taxon>
        <taxon>metagenomes</taxon>
        <taxon>ecological metagenomes</taxon>
    </lineage>
</organism>
<name>A0A382HW26_9ZZZZ</name>
<dbReference type="EMBL" id="UINC01063462">
    <property type="protein sequence ID" value="SVB91127.1"/>
    <property type="molecule type" value="Genomic_DNA"/>
</dbReference>
<keyword evidence="1" id="KW-0812">Transmembrane</keyword>
<feature type="transmembrane region" description="Helical" evidence="1">
    <location>
        <begin position="84"/>
        <end position="107"/>
    </location>
</feature>
<sequence length="195" mass="23339">MEDKDLEFDEDIRKKYDLRTVVGKKHAREEQLSRIKKREEEQARRKKKEKFIAWAKANNHNPSYPPVGKVLLEFKDESRRPRKYMFLHIFIGAPVAFLFLTLGGLLIVSVKFFFPFESTLPILLNVGFSIYFTLRFTRYLTRKSYEKLNLKEFFILKILFPIILIAFLCLWNWGYLNKIGLPQPKRQLEVFPIYP</sequence>
<gene>
    <name evidence="2" type="ORF">METZ01_LOCUS243981</name>
</gene>
<accession>A0A382HW26</accession>
<feature type="transmembrane region" description="Helical" evidence="1">
    <location>
        <begin position="154"/>
        <end position="174"/>
    </location>
</feature>
<evidence type="ECO:0000256" key="1">
    <source>
        <dbReference type="SAM" id="Phobius"/>
    </source>
</evidence>